<evidence type="ECO:0000313" key="6">
    <source>
        <dbReference type="Proteomes" id="UP001597361"/>
    </source>
</evidence>
<feature type="repeat" description="TPR" evidence="3">
    <location>
        <begin position="763"/>
        <end position="796"/>
    </location>
</feature>
<gene>
    <name evidence="5" type="ORF">ACFSKL_15925</name>
</gene>
<reference evidence="6" key="1">
    <citation type="journal article" date="2019" name="Int. J. Syst. Evol. Microbiol.">
        <title>The Global Catalogue of Microorganisms (GCM) 10K type strain sequencing project: providing services to taxonomists for standard genome sequencing and annotation.</title>
        <authorList>
            <consortium name="The Broad Institute Genomics Platform"/>
            <consortium name="The Broad Institute Genome Sequencing Center for Infectious Disease"/>
            <person name="Wu L."/>
            <person name="Ma J."/>
        </authorList>
    </citation>
    <scope>NUCLEOTIDE SEQUENCE [LARGE SCALE GENOMIC DNA]</scope>
    <source>
        <strain evidence="6">CGMCC 1.15180</strain>
    </source>
</reference>
<dbReference type="EMBL" id="JBHUHR010000039">
    <property type="protein sequence ID" value="MFD2036292.1"/>
    <property type="molecule type" value="Genomic_DNA"/>
</dbReference>
<keyword evidence="1" id="KW-0677">Repeat</keyword>
<evidence type="ECO:0000256" key="1">
    <source>
        <dbReference type="ARBA" id="ARBA00022737"/>
    </source>
</evidence>
<keyword evidence="2 3" id="KW-0802">TPR repeat</keyword>
<organism evidence="5 6">
    <name type="scientific">Belliella marina</name>
    <dbReference type="NCBI Taxonomy" id="1644146"/>
    <lineage>
        <taxon>Bacteria</taxon>
        <taxon>Pseudomonadati</taxon>
        <taxon>Bacteroidota</taxon>
        <taxon>Cytophagia</taxon>
        <taxon>Cytophagales</taxon>
        <taxon>Cyclobacteriaceae</taxon>
        <taxon>Belliella</taxon>
    </lineage>
</organism>
<name>A0ABW4VPZ3_9BACT</name>
<dbReference type="SMART" id="SM00028">
    <property type="entry name" value="TPR"/>
    <property type="match status" value="9"/>
</dbReference>
<evidence type="ECO:0000256" key="2">
    <source>
        <dbReference type="ARBA" id="ARBA00022803"/>
    </source>
</evidence>
<dbReference type="PANTHER" id="PTHR44943">
    <property type="entry name" value="CELLULOSE SYNTHASE OPERON PROTEIN C"/>
    <property type="match status" value="1"/>
</dbReference>
<comment type="caution">
    <text evidence="5">The sequence shown here is derived from an EMBL/GenBank/DDBJ whole genome shotgun (WGS) entry which is preliminary data.</text>
</comment>
<dbReference type="PROSITE" id="PS50005">
    <property type="entry name" value="TPR"/>
    <property type="match status" value="1"/>
</dbReference>
<dbReference type="PANTHER" id="PTHR44943:SF8">
    <property type="entry name" value="TPR REPEAT-CONTAINING PROTEIN MJ0263"/>
    <property type="match status" value="1"/>
</dbReference>
<dbReference type="InterPro" id="IPR019734">
    <property type="entry name" value="TPR_rpt"/>
</dbReference>
<dbReference type="SUPFAM" id="SSF48452">
    <property type="entry name" value="TPR-like"/>
    <property type="match status" value="3"/>
</dbReference>
<dbReference type="InterPro" id="IPR011990">
    <property type="entry name" value="TPR-like_helical_dom_sf"/>
</dbReference>
<evidence type="ECO:0000313" key="5">
    <source>
        <dbReference type="EMBL" id="MFD2036292.1"/>
    </source>
</evidence>
<keyword evidence="6" id="KW-1185">Reference proteome</keyword>
<dbReference type="InterPro" id="IPR033396">
    <property type="entry name" value="DUF5107"/>
</dbReference>
<dbReference type="Proteomes" id="UP001597361">
    <property type="component" value="Unassembled WGS sequence"/>
</dbReference>
<protein>
    <submittedName>
        <fullName evidence="5">DUF5107 domain-containing protein</fullName>
    </submittedName>
</protein>
<evidence type="ECO:0000259" key="4">
    <source>
        <dbReference type="Pfam" id="PF17128"/>
    </source>
</evidence>
<dbReference type="InterPro" id="IPR051685">
    <property type="entry name" value="Ycf3/AcsC/BcsC/TPR_MFPF"/>
</dbReference>
<sequence>MKSKSRSDFMESVKAWKEKIIIPTYEVGTAEKYPIFLEKRVYQGSSGSVYPNPVIEKISDTKVDKEWEVIFMENRFIKIMVIPALGGRIQMAYDKVKERHFVYYNEVIKPALVGLTGPWISGGIEFNWPQHHRPSTYEPVDFTIEQHEDGSATVWVSEIERMFRTKGMAGFRLYPDKAYIEIKGKLFNRTPHPQTFLWWANPAVAVNDHYQSVFPEDVNAVFDHGKRDVSEFPIAKGTYYKVDYSKGVDISKYKNIPVPTSYMAINSDYDFVGGYENDTEAGLLHVANHHISPGKKQWTWGNGDFGHAWDRNLTDRNGPYIELMCGVFTDNQPDFAWIQPYEEKEFTQYFMPYQKVGLVKNATKDALLNVQISEGKAQLIVYATGIFNQSKIRLWINRDLLLDRIFDLSPESVFELSVPYEGIAREVKVEVCDADGKELVSWDTSKKVEKPLPQSARAAKDPKDIHTIEELYLTGLHIEQYRHATYSVLDYYSEGLLRDENDVRCNNALGLHLLRSGEFHKAANHFQKAIDTLTKYNPNPSDGEPFFNKGIALKMMGKYDEAYDAFFKTCWNAAFKAPGYYNLALIETRRGNFEYVLELVNSALVHNWHNHKARHLKAIIQRKLDITVDRVKFIEDSLELDKFNFGVLYEKYLLSSEQKDKSGLQNLLRGYVHNYIELALDYADAGLYQEAIDFLHLYLEDKRKVYPMVFYCLGFFYGKLENTEQAEASYRQAAIMPSDYCFPNRLEEVIILQEAIKSQPKDANALYYLGNFWMAKRSYQEAKDCWERSLEINGQSPLVLRNLSLLYFNKFDEKTKALECLERAFEIDNDSRLLMELDQLYKKLKKPTGFRIAYLEDNMVSVLDRDDVYLEYITLLNLKGEHMKVLNCIMERTFHPWEGGEGKVPNQYVTALLEMAKLNLKEGNYLDALKSLKCTLQYPDNLGEGKLIGSSDNDIYYWMGCVYHELGKEKDARDAWEKAAQGPSEPLPAVYYNDQSPDKILYQGLAFLKLGQASEANSRFRSLVEYGQNHYDDHVRIEYFAVSLPDLLIWEEDLNIRNQIHCDYMIALGYLGLGEFGQANEHFDKILSRDPVHQGAHIHRKILDDFPLL</sequence>
<dbReference type="Pfam" id="PF17128">
    <property type="entry name" value="DUF5107"/>
    <property type="match status" value="1"/>
</dbReference>
<proteinExistence type="predicted"/>
<accession>A0ABW4VPZ3</accession>
<dbReference type="RefSeq" id="WP_376887320.1">
    <property type="nucleotide sequence ID" value="NZ_JBHUHR010000039.1"/>
</dbReference>
<dbReference type="Gene3D" id="1.25.40.10">
    <property type="entry name" value="Tetratricopeptide repeat domain"/>
    <property type="match status" value="4"/>
</dbReference>
<evidence type="ECO:0000256" key="3">
    <source>
        <dbReference type="PROSITE-ProRule" id="PRU00339"/>
    </source>
</evidence>
<feature type="domain" description="DUF5107" evidence="4">
    <location>
        <begin position="48"/>
        <end position="352"/>
    </location>
</feature>